<dbReference type="InterPro" id="IPR051532">
    <property type="entry name" value="Ester_Hydrolysis_Enzymes"/>
</dbReference>
<dbReference type="SUPFAM" id="SSF52266">
    <property type="entry name" value="SGNH hydrolase"/>
    <property type="match status" value="1"/>
</dbReference>
<reference evidence="2 3" key="1">
    <citation type="submission" date="2017-08" db="EMBL/GenBank/DDBJ databases">
        <title>The complete genome sequence of a Mycoplasma hyopneumoniae isolate in Korea.</title>
        <authorList>
            <person name="Han J."/>
            <person name="Lee N."/>
        </authorList>
    </citation>
    <scope>NUCLEOTIDE SEQUENCE [LARGE SCALE GENOMIC DNA]</scope>
    <source>
        <strain evidence="2 3">KM014</strain>
    </source>
</reference>
<dbReference type="CDD" id="cd00229">
    <property type="entry name" value="SGNH_hydrolase"/>
    <property type="match status" value="1"/>
</dbReference>
<dbReference type="PROSITE" id="PS51257">
    <property type="entry name" value="PROKAR_LIPOPROTEIN"/>
    <property type="match status" value="1"/>
</dbReference>
<dbReference type="Pfam" id="PF00657">
    <property type="entry name" value="Lipase_GDSL"/>
    <property type="match status" value="1"/>
</dbReference>
<protein>
    <recommendedName>
        <fullName evidence="4">Lipoprotein</fullName>
    </recommendedName>
</protein>
<dbReference type="EMBL" id="CP022714">
    <property type="protein sequence ID" value="ASU14045.1"/>
    <property type="molecule type" value="Genomic_DNA"/>
</dbReference>
<dbReference type="Proteomes" id="UP000215452">
    <property type="component" value="Chromosome"/>
</dbReference>
<evidence type="ECO:0000256" key="1">
    <source>
        <dbReference type="SAM" id="MobiDB-lite"/>
    </source>
</evidence>
<accession>A0A223M938</accession>
<dbReference type="GO" id="GO:0004622">
    <property type="term" value="F:phosphatidylcholine lysophospholipase activity"/>
    <property type="evidence" value="ECO:0007669"/>
    <property type="project" value="TreeGrafter"/>
</dbReference>
<feature type="region of interest" description="Disordered" evidence="1">
    <location>
        <begin position="563"/>
        <end position="627"/>
    </location>
</feature>
<sequence>MKKKARKFLRLTSLTLAPFSVFTTLISAGCLQKNSLLSEVNYLALGDSLTAGFNEETYRDFQGTLDKDGNLSGQSYPAYFAYYLQKLNKNSLVSYDNLAISGTTTENWLYLLNPTKYPNGKMSDNPLVTNYSGNEKYNEIGSVFGDFNKDSYPGLVEKVKKANLLTMSVGANDPFLAIFNEFKKWASIIKPKSEDAKKLLDPNERANFLAEKGMLLKAEVNKKIEEINTNLDNLIKELKALNPKLSINLIGYKLPNSGFIKILKYLLYTYAKIETDFINEIPEKINKIIRETAIKNKVNYIDVYDKSIWNDSDKNLMAKNFDFHPSIQGYKKIAHQLLLKLTLDQEEKDDSNAEELKNTTNFDDFDENKPTYSKVIDLSVFAKSNKEFLEKLNENKQTSEFIAQKSTFDTDQEAAIKDDKRTFGNIVREIVSLPIFDNFDFRELIPVKNPFVKAIINSYLGKPAGSLIKDIEQLENKVKDYARPNIKIFDTIIDSFIRKMVAFFAELNTDQEIKEFKMSPQILFLTLRNAILSPFDLTKLKDSATFKILMGLKPEQILTLLGLGKTPSVPKPEKPKDQSSMPQTDTSSQKQESGTGSTDSTKATTENQKPAEQTNSSEQSSTDSKSN</sequence>
<feature type="compositionally biased region" description="Polar residues" evidence="1">
    <location>
        <begin position="578"/>
        <end position="627"/>
    </location>
</feature>
<organism evidence="2 3">
    <name type="scientific">Mesomycoplasma hyopneumoniae</name>
    <name type="common">Mycoplasma hyopneumoniae</name>
    <dbReference type="NCBI Taxonomy" id="2099"/>
    <lineage>
        <taxon>Bacteria</taxon>
        <taxon>Bacillati</taxon>
        <taxon>Mycoplasmatota</taxon>
        <taxon>Mycoplasmoidales</taxon>
        <taxon>Metamycoplasmataceae</taxon>
        <taxon>Mesomycoplasma</taxon>
    </lineage>
</organism>
<evidence type="ECO:0000313" key="3">
    <source>
        <dbReference type="Proteomes" id="UP000215452"/>
    </source>
</evidence>
<dbReference type="InterPro" id="IPR001087">
    <property type="entry name" value="GDSL"/>
</dbReference>
<gene>
    <name evidence="2" type="ORF">CIB43_00132</name>
</gene>
<dbReference type="InterPro" id="IPR036514">
    <property type="entry name" value="SGNH_hydro_sf"/>
</dbReference>
<name>A0A223M938_MESHO</name>
<dbReference type="AlphaFoldDB" id="A0A223M938"/>
<dbReference type="Gene3D" id="3.40.50.1110">
    <property type="entry name" value="SGNH hydrolase"/>
    <property type="match status" value="1"/>
</dbReference>
<evidence type="ECO:0000313" key="2">
    <source>
        <dbReference type="EMBL" id="ASU14045.1"/>
    </source>
</evidence>
<proteinExistence type="predicted"/>
<dbReference type="PANTHER" id="PTHR30383">
    <property type="entry name" value="THIOESTERASE 1/PROTEASE 1/LYSOPHOSPHOLIPASE L1"/>
    <property type="match status" value="1"/>
</dbReference>
<evidence type="ECO:0008006" key="4">
    <source>
        <dbReference type="Google" id="ProtNLM"/>
    </source>
</evidence>
<dbReference type="PANTHER" id="PTHR30383:SF5">
    <property type="entry name" value="SGNH HYDROLASE-TYPE ESTERASE DOMAIN-CONTAINING PROTEIN"/>
    <property type="match status" value="1"/>
</dbReference>